<evidence type="ECO:0000256" key="6">
    <source>
        <dbReference type="ARBA" id="ARBA00022839"/>
    </source>
</evidence>
<evidence type="ECO:0000256" key="13">
    <source>
        <dbReference type="ARBA" id="ARBA00034923"/>
    </source>
</evidence>
<keyword evidence="8" id="KW-0238">DNA-binding</keyword>
<sequence length="1135" mass="127276">MSSLPVDYQQRAEALDIRQSFCVSAPAGSGKTELLTQRILRLLADCEKPEEVLAITFTRKAASEMRSRIVKALEEAWRNEGEVAGHQLQTRELALKVLERDANLQWQLLHNPARLRIQTIDGLCGALARQLPVMTQFGTSPKITDDHQPLYERAIHRLLSSQGDESGEVGEAIETLLWHLDNKLDKFFLLLTGLLAKRDQWLGLVGAKLSGGIDVASLNDFLEAWVAEQLEGALQLLAPYGSDIARFGDYAASQLIEQNTTSRLTLLQGMAALPGQDIAAVECWQAVAELLLTSGKWRKSMTKKQGFPAKDKTLDEVTNLRRVETKAAMLALLESLRERDDIRSALAAVSYLPTSSYNQQQWHVLQAISVILWQLNAHLQIVFSEQGEVDYTAISMAALEAMGTEEEPTELALLWDYTTRHILVDEFQDTANAQYALLVKLINGWYEDNENNPARPKTLFLVGDGMQSIYAFREANVGLFLQAREQGVGQIALKPLDLSVNFRSKAGVVEWNNRVFARSFPPSSDRGRGAVCYSLAEAFDQTDSDSAGRLLGCVDQEDRLLEAQQVVHLCAEARAKSTAGSLHSVAILVRNRSHLKQIIPALQEAGIPWQATDIHGLATQMVVQDVMTLTLAMYDLSDRISWLALLRSPLVGLSLNQFEQLSAIYLNTGCSVLSAYRQYADEHIDVRIRDTAEQLVTAWDNRLRKPLRIWLQALWIALGGAETMADSEQYGQVLRYFDLLEQLASNEVGLDTERLQQHVDKLYAEPLADSAAVQMMTIHKSKGLEFDTVILPGLDRQPRADDKPLFNWQQWTLNSGEQGILVAPLAAEGAAEDSIFNLLQQESKQKLLLEKTRLLYVAATRAVKQLYLVANLKSDEKNGGYKRPASSSLLSSVWDAVVDEVETVELPLSRSVNEQEGYAGIVRLPNDWQPEVVVAPSLLERYRRDPMRGKQQNIPSFDEYVVARHVGTVVHEYLQAICEQGVSLWCEKIIDQRRTAIRLRLKELGVAAVELLKAEQWACLLLNKTLASETGRWLLSSSHRDSQCEAELVTLKQGSQQRLIVDRSFIDEQGRRWIVDYKTASPSAGEEIELFIQQESEAYRQQLATYRNCYKHMENLPTVCALYFPSIDRLVKLTG</sequence>
<dbReference type="GO" id="GO:0005524">
    <property type="term" value="F:ATP binding"/>
    <property type="evidence" value="ECO:0007669"/>
    <property type="project" value="UniProtKB-UniRule"/>
</dbReference>
<evidence type="ECO:0000313" key="19">
    <source>
        <dbReference type="Proteomes" id="UP000275394"/>
    </source>
</evidence>
<dbReference type="InterPro" id="IPR000212">
    <property type="entry name" value="DNA_helicase_UvrD/REP"/>
</dbReference>
<evidence type="ECO:0000256" key="1">
    <source>
        <dbReference type="ARBA" id="ARBA00022722"/>
    </source>
</evidence>
<organism evidence="18 19">
    <name type="scientific">Sinobacterium caligoides</name>
    <dbReference type="NCBI Taxonomy" id="933926"/>
    <lineage>
        <taxon>Bacteria</taxon>
        <taxon>Pseudomonadati</taxon>
        <taxon>Pseudomonadota</taxon>
        <taxon>Gammaproteobacteria</taxon>
        <taxon>Cellvibrionales</taxon>
        <taxon>Spongiibacteraceae</taxon>
        <taxon>Sinobacterium</taxon>
    </lineage>
</organism>
<feature type="binding site" evidence="15">
    <location>
        <begin position="25"/>
        <end position="32"/>
    </location>
    <ligand>
        <name>ATP</name>
        <dbReference type="ChEBI" id="CHEBI:30616"/>
    </ligand>
</feature>
<dbReference type="RefSeq" id="WP_123713000.1">
    <property type="nucleotide sequence ID" value="NZ_RKHR01000005.1"/>
</dbReference>
<comment type="catalytic activity">
    <reaction evidence="11">
        <text>Couples ATP hydrolysis with the unwinding of duplex DNA by translocating in the 3'-5' direction.</text>
        <dbReference type="EC" id="5.6.2.4"/>
    </reaction>
</comment>
<evidence type="ECO:0000256" key="11">
    <source>
        <dbReference type="ARBA" id="ARBA00034617"/>
    </source>
</evidence>
<evidence type="ECO:0000256" key="5">
    <source>
        <dbReference type="ARBA" id="ARBA00022806"/>
    </source>
</evidence>
<dbReference type="GO" id="GO:0033202">
    <property type="term" value="C:DNA helicase complex"/>
    <property type="evidence" value="ECO:0007669"/>
    <property type="project" value="TreeGrafter"/>
</dbReference>
<dbReference type="PROSITE" id="PS51198">
    <property type="entry name" value="UVRD_HELICASE_ATP_BIND"/>
    <property type="match status" value="1"/>
</dbReference>
<evidence type="ECO:0000256" key="14">
    <source>
        <dbReference type="ARBA" id="ARBA00048988"/>
    </source>
</evidence>
<keyword evidence="6 18" id="KW-0269">Exonuclease</keyword>
<dbReference type="SUPFAM" id="SSF52980">
    <property type="entry name" value="Restriction endonuclease-like"/>
    <property type="match status" value="1"/>
</dbReference>
<evidence type="ECO:0000259" key="17">
    <source>
        <dbReference type="PROSITE" id="PS51217"/>
    </source>
</evidence>
<keyword evidence="1" id="KW-0540">Nuclease</keyword>
<evidence type="ECO:0000256" key="8">
    <source>
        <dbReference type="ARBA" id="ARBA00023125"/>
    </source>
</evidence>
<dbReference type="Pfam" id="PF12705">
    <property type="entry name" value="PDDEXK_1"/>
    <property type="match status" value="1"/>
</dbReference>
<dbReference type="PROSITE" id="PS51217">
    <property type="entry name" value="UVRD_HELICASE_CTER"/>
    <property type="match status" value="1"/>
</dbReference>
<feature type="domain" description="UvrD-like helicase C-terminal" evidence="17">
    <location>
        <begin position="500"/>
        <end position="783"/>
    </location>
</feature>
<dbReference type="InterPro" id="IPR011335">
    <property type="entry name" value="Restrct_endonuc-II-like"/>
</dbReference>
<accession>A0A3N2DJM4</accession>
<dbReference type="InterPro" id="IPR014016">
    <property type="entry name" value="UvrD-like_ATP-bd"/>
</dbReference>
<evidence type="ECO:0000256" key="7">
    <source>
        <dbReference type="ARBA" id="ARBA00022840"/>
    </source>
</evidence>
<evidence type="ECO:0000256" key="3">
    <source>
        <dbReference type="ARBA" id="ARBA00022763"/>
    </source>
</evidence>
<dbReference type="SUPFAM" id="SSF52540">
    <property type="entry name" value="P-loop containing nucleoside triphosphate hydrolases"/>
    <property type="match status" value="1"/>
</dbReference>
<evidence type="ECO:0000256" key="15">
    <source>
        <dbReference type="PROSITE-ProRule" id="PRU00560"/>
    </source>
</evidence>
<dbReference type="AlphaFoldDB" id="A0A3N2DJM4"/>
<dbReference type="GO" id="GO:0005829">
    <property type="term" value="C:cytosol"/>
    <property type="evidence" value="ECO:0007669"/>
    <property type="project" value="TreeGrafter"/>
</dbReference>
<dbReference type="EMBL" id="RKHR01000005">
    <property type="protein sequence ID" value="ROS00003.1"/>
    <property type="molecule type" value="Genomic_DNA"/>
</dbReference>
<dbReference type="Gene3D" id="3.40.50.300">
    <property type="entry name" value="P-loop containing nucleotide triphosphate hydrolases"/>
    <property type="match status" value="4"/>
</dbReference>
<dbReference type="InterPro" id="IPR014017">
    <property type="entry name" value="DNA_helicase_UvrD-like_C"/>
</dbReference>
<keyword evidence="10" id="KW-0413">Isomerase</keyword>
<dbReference type="PANTHER" id="PTHR11070:SF2">
    <property type="entry name" value="ATP-DEPENDENT DNA HELICASE SRS2"/>
    <property type="match status" value="1"/>
</dbReference>
<evidence type="ECO:0000256" key="2">
    <source>
        <dbReference type="ARBA" id="ARBA00022741"/>
    </source>
</evidence>
<evidence type="ECO:0000256" key="9">
    <source>
        <dbReference type="ARBA" id="ARBA00023204"/>
    </source>
</evidence>
<dbReference type="GO" id="GO:0043138">
    <property type="term" value="F:3'-5' DNA helicase activity"/>
    <property type="evidence" value="ECO:0007669"/>
    <property type="project" value="UniProtKB-EC"/>
</dbReference>
<comment type="catalytic activity">
    <reaction evidence="14">
        <text>ATP + H2O = ADP + phosphate + H(+)</text>
        <dbReference type="Rhea" id="RHEA:13065"/>
        <dbReference type="ChEBI" id="CHEBI:15377"/>
        <dbReference type="ChEBI" id="CHEBI:15378"/>
        <dbReference type="ChEBI" id="CHEBI:30616"/>
        <dbReference type="ChEBI" id="CHEBI:43474"/>
        <dbReference type="ChEBI" id="CHEBI:456216"/>
        <dbReference type="EC" id="5.6.2.4"/>
    </reaction>
</comment>
<dbReference type="Pfam" id="PF00580">
    <property type="entry name" value="UvrD-helicase"/>
    <property type="match status" value="1"/>
</dbReference>
<dbReference type="InterPro" id="IPR038726">
    <property type="entry name" value="PDDEXK_AddAB-type"/>
</dbReference>
<keyword evidence="19" id="KW-1185">Reference proteome</keyword>
<reference evidence="18 19" key="1">
    <citation type="submission" date="2018-11" db="EMBL/GenBank/DDBJ databases">
        <title>Genomic Encyclopedia of Type Strains, Phase IV (KMG-IV): sequencing the most valuable type-strain genomes for metagenomic binning, comparative biology and taxonomic classification.</title>
        <authorList>
            <person name="Goeker M."/>
        </authorList>
    </citation>
    <scope>NUCLEOTIDE SEQUENCE [LARGE SCALE GENOMIC DNA]</scope>
    <source>
        <strain evidence="18 19">DSM 100316</strain>
    </source>
</reference>
<keyword evidence="4 15" id="KW-0378">Hydrolase</keyword>
<evidence type="ECO:0000256" key="12">
    <source>
        <dbReference type="ARBA" id="ARBA00034808"/>
    </source>
</evidence>
<name>A0A3N2DJM4_9GAMM</name>
<evidence type="ECO:0000256" key="10">
    <source>
        <dbReference type="ARBA" id="ARBA00023235"/>
    </source>
</evidence>
<dbReference type="PANTHER" id="PTHR11070">
    <property type="entry name" value="UVRD / RECB / PCRA DNA HELICASE FAMILY MEMBER"/>
    <property type="match status" value="1"/>
</dbReference>
<evidence type="ECO:0000313" key="18">
    <source>
        <dbReference type="EMBL" id="ROS00003.1"/>
    </source>
</evidence>
<keyword evidence="2 15" id="KW-0547">Nucleotide-binding</keyword>
<dbReference type="InterPro" id="IPR011604">
    <property type="entry name" value="PDDEXK-like_dom_sf"/>
</dbReference>
<dbReference type="Pfam" id="PF13361">
    <property type="entry name" value="UvrD_C"/>
    <property type="match status" value="1"/>
</dbReference>
<dbReference type="InterPro" id="IPR027417">
    <property type="entry name" value="P-loop_NTPase"/>
</dbReference>
<dbReference type="GO" id="GO:0000725">
    <property type="term" value="P:recombinational repair"/>
    <property type="evidence" value="ECO:0007669"/>
    <property type="project" value="TreeGrafter"/>
</dbReference>
<gene>
    <name evidence="18" type="ORF">EDC56_2637</name>
</gene>
<evidence type="ECO:0000256" key="4">
    <source>
        <dbReference type="ARBA" id="ARBA00022801"/>
    </source>
</evidence>
<feature type="domain" description="UvrD-like helicase ATP-binding" evidence="16">
    <location>
        <begin position="4"/>
        <end position="505"/>
    </location>
</feature>
<keyword evidence="5 15" id="KW-0347">Helicase</keyword>
<dbReference type="GO" id="GO:0003677">
    <property type="term" value="F:DNA binding"/>
    <property type="evidence" value="ECO:0007669"/>
    <property type="project" value="UniProtKB-KW"/>
</dbReference>
<protein>
    <recommendedName>
        <fullName evidence="12">DNA 3'-5' helicase</fullName>
        <ecNumber evidence="12">5.6.2.4</ecNumber>
    </recommendedName>
    <alternativeName>
        <fullName evidence="13">DNA 3'-5' helicase II</fullName>
    </alternativeName>
</protein>
<evidence type="ECO:0000259" key="16">
    <source>
        <dbReference type="PROSITE" id="PS51198"/>
    </source>
</evidence>
<dbReference type="Proteomes" id="UP000275394">
    <property type="component" value="Unassembled WGS sequence"/>
</dbReference>
<comment type="caution">
    <text evidence="18">The sequence shown here is derived from an EMBL/GenBank/DDBJ whole genome shotgun (WGS) entry which is preliminary data.</text>
</comment>
<keyword evidence="9" id="KW-0234">DNA repair</keyword>
<dbReference type="OrthoDB" id="9810135at2"/>
<proteinExistence type="predicted"/>
<dbReference type="Gene3D" id="3.90.320.10">
    <property type="match status" value="1"/>
</dbReference>
<keyword evidence="3" id="KW-0227">DNA damage</keyword>
<keyword evidence="7 15" id="KW-0067">ATP-binding</keyword>
<dbReference type="GO" id="GO:0004527">
    <property type="term" value="F:exonuclease activity"/>
    <property type="evidence" value="ECO:0007669"/>
    <property type="project" value="UniProtKB-KW"/>
</dbReference>
<dbReference type="EC" id="5.6.2.4" evidence="12"/>